<evidence type="ECO:0000313" key="3">
    <source>
        <dbReference type="EMBL" id="EAY18941.1"/>
    </source>
</evidence>
<dbReference type="PROSITE" id="PS50088">
    <property type="entry name" value="ANK_REPEAT"/>
    <property type="match status" value="2"/>
</dbReference>
<dbReference type="Pfam" id="PF12796">
    <property type="entry name" value="Ank_2"/>
    <property type="match status" value="2"/>
</dbReference>
<reference evidence="3" key="1">
    <citation type="submission" date="2006-10" db="EMBL/GenBank/DDBJ databases">
        <authorList>
            <person name="Amadeo P."/>
            <person name="Zhao Q."/>
            <person name="Wortman J."/>
            <person name="Fraser-Liggett C."/>
            <person name="Carlton J."/>
        </authorList>
    </citation>
    <scope>NUCLEOTIDE SEQUENCE</scope>
    <source>
        <strain evidence="3">G3</strain>
    </source>
</reference>
<name>A2DKY8_TRIV3</name>
<dbReference type="InParanoid" id="A2DKY8"/>
<dbReference type="Pfam" id="PF11929">
    <property type="entry name" value="DUF3447"/>
    <property type="match status" value="1"/>
</dbReference>
<keyword evidence="1" id="KW-0040">ANK repeat</keyword>
<accession>A2DKY8</accession>
<dbReference type="SMART" id="SM00248">
    <property type="entry name" value="ANK"/>
    <property type="match status" value="5"/>
</dbReference>
<evidence type="ECO:0000256" key="1">
    <source>
        <dbReference type="PROSITE-ProRule" id="PRU00023"/>
    </source>
</evidence>
<dbReference type="PANTHER" id="PTHR24182:SF13">
    <property type="entry name" value="LD18443P"/>
    <property type="match status" value="1"/>
</dbReference>
<dbReference type="STRING" id="5722.A2DKY8"/>
<dbReference type="PROSITE" id="PS50297">
    <property type="entry name" value="ANK_REP_REGION"/>
    <property type="match status" value="2"/>
</dbReference>
<organism evidence="3 4">
    <name type="scientific">Trichomonas vaginalis (strain ATCC PRA-98 / G3)</name>
    <dbReference type="NCBI Taxonomy" id="412133"/>
    <lineage>
        <taxon>Eukaryota</taxon>
        <taxon>Metamonada</taxon>
        <taxon>Parabasalia</taxon>
        <taxon>Trichomonadida</taxon>
        <taxon>Trichomonadidae</taxon>
        <taxon>Trichomonas</taxon>
    </lineage>
</organism>
<dbReference type="eggNOG" id="KOG0504">
    <property type="taxonomic scope" value="Eukaryota"/>
</dbReference>
<dbReference type="KEGG" id="tva:5464458"/>
<proteinExistence type="predicted"/>
<dbReference type="InterPro" id="IPR020683">
    <property type="entry name" value="DUF3447"/>
</dbReference>
<dbReference type="InterPro" id="IPR002110">
    <property type="entry name" value="Ankyrin_rpt"/>
</dbReference>
<keyword evidence="4" id="KW-1185">Reference proteome</keyword>
<sequence>MDHVAFDETLCQPIINLTNMLFNISNKNIQQCVELINDLITKKVFHIITFIKLLDRISSYKIKNTILYLDIFNSIYKKNNFTFNSEYFPSGSTFGAIILRKYGLKCHNPKYEQYSIDQLYKIFPEEEDKQYLLTDDIDSLLDYLNKKNETSSKILHYAARLGAVKCFKHLASYFKLKDKYNNVSQSTDTEQEILQEAFIGGNIQIINLCINYYCVYPDDKCIENAVYAHNNEIATYFAEEKQLSYSWQSCFVTLNFEMFLKKLNDSENKNSEIQLQAIFLIPRINIPGITNYFKAKNIDLNLKNHKNETLLMHCAIYGNADLAKYLISKGVDVNAKSEDNLSALMFAAINNTSEVAEVILSDPNVNMYDTAIDNVNSLMLCGLYNSPDVARVLIAKGYDVNKAALNNYTPIVFAAMGNSYETAKILIESGCNLNLVFNNGTKVLDIAKSYHSDDVKALIESYL</sequence>
<dbReference type="SUPFAM" id="SSF48403">
    <property type="entry name" value="Ankyrin repeat"/>
    <property type="match status" value="1"/>
</dbReference>
<feature type="domain" description="DUF3447" evidence="2">
    <location>
        <begin position="189"/>
        <end position="260"/>
    </location>
</feature>
<dbReference type="Gene3D" id="1.25.40.20">
    <property type="entry name" value="Ankyrin repeat-containing domain"/>
    <property type="match status" value="2"/>
</dbReference>
<dbReference type="PANTHER" id="PTHR24182">
    <property type="entry name" value="ANKYRIN REPEAT AND SOCS BOX CONTAINING 4"/>
    <property type="match status" value="1"/>
</dbReference>
<dbReference type="InterPro" id="IPR036770">
    <property type="entry name" value="Ankyrin_rpt-contain_sf"/>
</dbReference>
<dbReference type="RefSeq" id="XP_001579927.1">
    <property type="nucleotide sequence ID" value="XM_001579877.1"/>
</dbReference>
<protein>
    <recommendedName>
        <fullName evidence="2">DUF3447 domain-containing protein</fullName>
    </recommendedName>
</protein>
<evidence type="ECO:0000313" key="4">
    <source>
        <dbReference type="Proteomes" id="UP000001542"/>
    </source>
</evidence>
<dbReference type="EMBL" id="DS113213">
    <property type="protein sequence ID" value="EAY18941.1"/>
    <property type="molecule type" value="Genomic_DNA"/>
</dbReference>
<dbReference type="Proteomes" id="UP000001542">
    <property type="component" value="Unassembled WGS sequence"/>
</dbReference>
<reference evidence="3" key="2">
    <citation type="journal article" date="2007" name="Science">
        <title>Draft genome sequence of the sexually transmitted pathogen Trichomonas vaginalis.</title>
        <authorList>
            <person name="Carlton J.M."/>
            <person name="Hirt R.P."/>
            <person name="Silva J.C."/>
            <person name="Delcher A.L."/>
            <person name="Schatz M."/>
            <person name="Zhao Q."/>
            <person name="Wortman J.R."/>
            <person name="Bidwell S.L."/>
            <person name="Alsmark U.C.M."/>
            <person name="Besteiro S."/>
            <person name="Sicheritz-Ponten T."/>
            <person name="Noel C.J."/>
            <person name="Dacks J.B."/>
            <person name="Foster P.G."/>
            <person name="Simillion C."/>
            <person name="Van de Peer Y."/>
            <person name="Miranda-Saavedra D."/>
            <person name="Barton G.J."/>
            <person name="Westrop G.D."/>
            <person name="Mueller S."/>
            <person name="Dessi D."/>
            <person name="Fiori P.L."/>
            <person name="Ren Q."/>
            <person name="Paulsen I."/>
            <person name="Zhang H."/>
            <person name="Bastida-Corcuera F.D."/>
            <person name="Simoes-Barbosa A."/>
            <person name="Brown M.T."/>
            <person name="Hayes R.D."/>
            <person name="Mukherjee M."/>
            <person name="Okumura C.Y."/>
            <person name="Schneider R."/>
            <person name="Smith A.J."/>
            <person name="Vanacova S."/>
            <person name="Villalvazo M."/>
            <person name="Haas B.J."/>
            <person name="Pertea M."/>
            <person name="Feldblyum T.V."/>
            <person name="Utterback T.R."/>
            <person name="Shu C.L."/>
            <person name="Osoegawa K."/>
            <person name="de Jong P.J."/>
            <person name="Hrdy I."/>
            <person name="Horvathova L."/>
            <person name="Zubacova Z."/>
            <person name="Dolezal P."/>
            <person name="Malik S.B."/>
            <person name="Logsdon J.M. Jr."/>
            <person name="Henze K."/>
            <person name="Gupta A."/>
            <person name="Wang C.C."/>
            <person name="Dunne R.L."/>
            <person name="Upcroft J.A."/>
            <person name="Upcroft P."/>
            <person name="White O."/>
            <person name="Salzberg S.L."/>
            <person name="Tang P."/>
            <person name="Chiu C.-H."/>
            <person name="Lee Y.-S."/>
            <person name="Embley T.M."/>
            <person name="Coombs G.H."/>
            <person name="Mottram J.C."/>
            <person name="Tachezy J."/>
            <person name="Fraser-Liggett C.M."/>
            <person name="Johnson P.J."/>
        </authorList>
    </citation>
    <scope>NUCLEOTIDE SEQUENCE [LARGE SCALE GENOMIC DNA]</scope>
    <source>
        <strain evidence="3">G3</strain>
    </source>
</reference>
<feature type="repeat" description="ANK" evidence="1">
    <location>
        <begin position="306"/>
        <end position="338"/>
    </location>
</feature>
<dbReference type="AlphaFoldDB" id="A2DKY8"/>
<gene>
    <name evidence="3" type="ORF">TVAG_146840</name>
</gene>
<dbReference type="SMR" id="A2DKY8"/>
<dbReference type="VEuPathDB" id="TrichDB:TVAGG3_0362050"/>
<evidence type="ECO:0000259" key="2">
    <source>
        <dbReference type="Pfam" id="PF11929"/>
    </source>
</evidence>
<dbReference type="VEuPathDB" id="TrichDB:TVAG_146840"/>
<feature type="repeat" description="ANK" evidence="1">
    <location>
        <begin position="406"/>
        <end position="438"/>
    </location>
</feature>